<gene>
    <name evidence="4" type="ORF">DFP97_109259</name>
</gene>
<keyword evidence="5" id="KW-1185">Reference proteome</keyword>
<dbReference type="SUPFAM" id="SSF48498">
    <property type="entry name" value="Tetracyclin repressor-like, C-terminal domain"/>
    <property type="match status" value="1"/>
</dbReference>
<dbReference type="InterPro" id="IPR036271">
    <property type="entry name" value="Tet_transcr_reg_TetR-rel_C_sf"/>
</dbReference>
<proteinExistence type="predicted"/>
<dbReference type="Pfam" id="PF00440">
    <property type="entry name" value="TetR_N"/>
    <property type="match status" value="1"/>
</dbReference>
<protein>
    <submittedName>
        <fullName evidence="4">TetR family transcriptional regulator</fullName>
    </submittedName>
</protein>
<dbReference type="Gene3D" id="1.10.357.10">
    <property type="entry name" value="Tetracycline Repressor, domain 2"/>
    <property type="match status" value="1"/>
</dbReference>
<dbReference type="InterPro" id="IPR050109">
    <property type="entry name" value="HTH-type_TetR-like_transc_reg"/>
</dbReference>
<dbReference type="PRINTS" id="PR00455">
    <property type="entry name" value="HTHTETR"/>
</dbReference>
<feature type="domain" description="HTH tetR-type" evidence="3">
    <location>
        <begin position="29"/>
        <end position="89"/>
    </location>
</feature>
<accession>A0A368W1S5</accession>
<dbReference type="InterPro" id="IPR001647">
    <property type="entry name" value="HTH_TetR"/>
</dbReference>
<dbReference type="SUPFAM" id="SSF46689">
    <property type="entry name" value="Homeodomain-like"/>
    <property type="match status" value="1"/>
</dbReference>
<dbReference type="PANTHER" id="PTHR30055">
    <property type="entry name" value="HTH-TYPE TRANSCRIPTIONAL REGULATOR RUTR"/>
    <property type="match status" value="1"/>
</dbReference>
<reference evidence="4 5" key="1">
    <citation type="submission" date="2018-07" db="EMBL/GenBank/DDBJ databases">
        <title>Genomic Encyclopedia of Type Strains, Phase III (KMG-III): the genomes of soil and plant-associated and newly described type strains.</title>
        <authorList>
            <person name="Whitman W."/>
        </authorList>
    </citation>
    <scope>NUCLEOTIDE SEQUENCE [LARGE SCALE GENOMIC DNA]</scope>
    <source>
        <strain evidence="4 5">CECT 7506</strain>
    </source>
</reference>
<dbReference type="AlphaFoldDB" id="A0A368W1S5"/>
<evidence type="ECO:0000259" key="3">
    <source>
        <dbReference type="PROSITE" id="PS50977"/>
    </source>
</evidence>
<comment type="caution">
    <text evidence="4">The sequence shown here is derived from an EMBL/GenBank/DDBJ whole genome shotgun (WGS) entry which is preliminary data.</text>
</comment>
<dbReference type="PANTHER" id="PTHR30055:SF222">
    <property type="entry name" value="REGULATORY PROTEIN"/>
    <property type="match status" value="1"/>
</dbReference>
<dbReference type="EMBL" id="QPJD01000009">
    <property type="protein sequence ID" value="RCW46608.1"/>
    <property type="molecule type" value="Genomic_DNA"/>
</dbReference>
<evidence type="ECO:0000313" key="5">
    <source>
        <dbReference type="Proteomes" id="UP000252415"/>
    </source>
</evidence>
<sequence>MKGCLTMQEPIEHWLQELLKLDDEEQKMTDKQMKIVQAASEVFAQKGYAASSTSEIAQRAGVAEGTIFRHYKTKKDLLLSIVAPVMAKLVAPFVLRDFYKVLDSSFDSFDQLLRAVIENRIEFLERHMQVFKIFIQEIPFHPDLQEQFQKLILSKVLEKFSVNITKFQQQGAIVDWSPITVIRLTASSLMGYVLTRTFLGGREGSQWDDEKEREATITFIMKGLAP</sequence>
<name>A0A368W1S5_9BACL</name>
<dbReference type="Proteomes" id="UP000252415">
    <property type="component" value="Unassembled WGS sequence"/>
</dbReference>
<organism evidence="4 5">
    <name type="scientific">Paenibacillus prosopidis</name>
    <dbReference type="NCBI Taxonomy" id="630520"/>
    <lineage>
        <taxon>Bacteria</taxon>
        <taxon>Bacillati</taxon>
        <taxon>Bacillota</taxon>
        <taxon>Bacilli</taxon>
        <taxon>Bacillales</taxon>
        <taxon>Paenibacillaceae</taxon>
        <taxon>Paenibacillus</taxon>
    </lineage>
</organism>
<feature type="DNA-binding region" description="H-T-H motif" evidence="2">
    <location>
        <begin position="52"/>
        <end position="71"/>
    </location>
</feature>
<dbReference type="PROSITE" id="PS50977">
    <property type="entry name" value="HTH_TETR_2"/>
    <property type="match status" value="1"/>
</dbReference>
<dbReference type="GO" id="GO:0003677">
    <property type="term" value="F:DNA binding"/>
    <property type="evidence" value="ECO:0007669"/>
    <property type="project" value="UniProtKB-UniRule"/>
</dbReference>
<dbReference type="InterPro" id="IPR009057">
    <property type="entry name" value="Homeodomain-like_sf"/>
</dbReference>
<dbReference type="GO" id="GO:0006355">
    <property type="term" value="P:regulation of DNA-templated transcription"/>
    <property type="evidence" value="ECO:0007669"/>
    <property type="project" value="UniProtKB-ARBA"/>
</dbReference>
<evidence type="ECO:0000313" key="4">
    <source>
        <dbReference type="EMBL" id="RCW46608.1"/>
    </source>
</evidence>
<evidence type="ECO:0000256" key="1">
    <source>
        <dbReference type="ARBA" id="ARBA00023125"/>
    </source>
</evidence>
<keyword evidence="1 2" id="KW-0238">DNA-binding</keyword>
<evidence type="ECO:0000256" key="2">
    <source>
        <dbReference type="PROSITE-ProRule" id="PRU00335"/>
    </source>
</evidence>